<keyword evidence="10" id="KW-1185">Reference proteome</keyword>
<evidence type="ECO:0000256" key="6">
    <source>
        <dbReference type="ARBA" id="ARBA00023065"/>
    </source>
</evidence>
<dbReference type="Pfam" id="PF02080">
    <property type="entry name" value="TrkA_C"/>
    <property type="match status" value="2"/>
</dbReference>
<dbReference type="Pfam" id="PF02254">
    <property type="entry name" value="TrkA_N"/>
    <property type="match status" value="2"/>
</dbReference>
<evidence type="ECO:0000259" key="7">
    <source>
        <dbReference type="PROSITE" id="PS51201"/>
    </source>
</evidence>
<accession>A0A2A8CTD5</accession>
<feature type="domain" description="RCK C-terminal" evidence="8">
    <location>
        <begin position="141"/>
        <end position="225"/>
    </location>
</feature>
<dbReference type="NCBIfam" id="NF007032">
    <property type="entry name" value="PRK09496.1-4"/>
    <property type="match status" value="1"/>
</dbReference>
<evidence type="ECO:0000256" key="5">
    <source>
        <dbReference type="ARBA" id="ARBA00023027"/>
    </source>
</evidence>
<dbReference type="PANTHER" id="PTHR43833:SF5">
    <property type="entry name" value="TRK SYSTEM POTASSIUM UPTAKE PROTEIN TRKA"/>
    <property type="match status" value="1"/>
</dbReference>
<dbReference type="PROSITE" id="PS51202">
    <property type="entry name" value="RCK_C"/>
    <property type="match status" value="2"/>
</dbReference>
<gene>
    <name evidence="9" type="ORF">CRI94_17070</name>
</gene>
<dbReference type="EMBL" id="PDEQ01000013">
    <property type="protein sequence ID" value="PEN10943.1"/>
    <property type="molecule type" value="Genomic_DNA"/>
</dbReference>
<organism evidence="9 10">
    <name type="scientific">Longibacter salinarum</name>
    <dbReference type="NCBI Taxonomy" id="1850348"/>
    <lineage>
        <taxon>Bacteria</taxon>
        <taxon>Pseudomonadati</taxon>
        <taxon>Rhodothermota</taxon>
        <taxon>Rhodothermia</taxon>
        <taxon>Rhodothermales</taxon>
        <taxon>Salisaetaceae</taxon>
        <taxon>Longibacter</taxon>
    </lineage>
</organism>
<dbReference type="NCBIfam" id="NF007039">
    <property type="entry name" value="PRK09496.3-2"/>
    <property type="match status" value="1"/>
</dbReference>
<dbReference type="Proteomes" id="UP000220102">
    <property type="component" value="Unassembled WGS sequence"/>
</dbReference>
<evidence type="ECO:0000256" key="1">
    <source>
        <dbReference type="ARBA" id="ARBA00017378"/>
    </source>
</evidence>
<dbReference type="GO" id="GO:0005886">
    <property type="term" value="C:plasma membrane"/>
    <property type="evidence" value="ECO:0007669"/>
    <property type="project" value="InterPro"/>
</dbReference>
<keyword evidence="5" id="KW-0520">NAD</keyword>
<feature type="domain" description="RCK N-terminal" evidence="7">
    <location>
        <begin position="1"/>
        <end position="121"/>
    </location>
</feature>
<evidence type="ECO:0000256" key="2">
    <source>
        <dbReference type="ARBA" id="ARBA00022448"/>
    </source>
</evidence>
<dbReference type="NCBIfam" id="NF007038">
    <property type="entry name" value="PRK09496.2-6"/>
    <property type="match status" value="1"/>
</dbReference>
<keyword evidence="4" id="KW-0630">Potassium</keyword>
<evidence type="ECO:0000256" key="4">
    <source>
        <dbReference type="ARBA" id="ARBA00022958"/>
    </source>
</evidence>
<evidence type="ECO:0000313" key="10">
    <source>
        <dbReference type="Proteomes" id="UP000220102"/>
    </source>
</evidence>
<dbReference type="SUPFAM" id="SSF51735">
    <property type="entry name" value="NAD(P)-binding Rossmann-fold domains"/>
    <property type="match status" value="2"/>
</dbReference>
<evidence type="ECO:0000259" key="8">
    <source>
        <dbReference type="PROSITE" id="PS51202"/>
    </source>
</evidence>
<keyword evidence="6" id="KW-0406">Ion transport</keyword>
<sequence>MRTIVVGAGEVGFDVAHLLALEQHDVTVIDVENDVLQRVREKLDVLTIQGNGTSAMVLEEAGIRDADMLIAVTAIDEVNLIACMMADRLGVPTTVARTRSDELARTHSVLEAEDFGIDVVIHPEESAAAEVSRLIQRAGATDLLTFCDGHLNLVGMRLDKEAPVVGEKLRDVVVNHPKIDFRVQAIVRGLHTVLPGGDEVLRANDQVFVLTRPKYVTPVARMMGKGDISMKNVMILGGSRVGAGVADRLSNHGGMRIKLIEPNKETAERLAERLTDVLVLQGDPTDMDLLVREGLGEMDACVAVADDEESNLVACLMAKHLGVYKTVGLLSKVAYIPISQAIGLDAAVSKKLAVSREIRRYLRGKHVLSVATVHGLDAEVLEIKAEKGSKATKKALRDLDVPRGIIISAVEHSDRTEIATGDTHIQPGDTAIVFVLPQNVDAAEKLFGA</sequence>
<keyword evidence="3" id="KW-0633">Potassium transport</keyword>
<dbReference type="NCBIfam" id="NF007041">
    <property type="entry name" value="PRK09496.3-4"/>
    <property type="match status" value="1"/>
</dbReference>
<dbReference type="GO" id="GO:0015079">
    <property type="term" value="F:potassium ion transmembrane transporter activity"/>
    <property type="evidence" value="ECO:0007669"/>
    <property type="project" value="InterPro"/>
</dbReference>
<comment type="caution">
    <text evidence="9">The sequence shown here is derived from an EMBL/GenBank/DDBJ whole genome shotgun (WGS) entry which is preliminary data.</text>
</comment>
<dbReference type="Gene3D" id="3.40.50.720">
    <property type="entry name" value="NAD(P)-binding Rossmann-like Domain"/>
    <property type="match status" value="2"/>
</dbReference>
<dbReference type="SUPFAM" id="SSF116726">
    <property type="entry name" value="TrkA C-terminal domain-like"/>
    <property type="match status" value="2"/>
</dbReference>
<dbReference type="InterPro" id="IPR003148">
    <property type="entry name" value="RCK_N"/>
</dbReference>
<proteinExistence type="predicted"/>
<dbReference type="InterPro" id="IPR036291">
    <property type="entry name" value="NAD(P)-bd_dom_sf"/>
</dbReference>
<reference evidence="9 10" key="1">
    <citation type="submission" date="2017-10" db="EMBL/GenBank/DDBJ databases">
        <title>Draft genome of Longibacter Salinarum.</title>
        <authorList>
            <person name="Goh K.M."/>
            <person name="Shamsir M.S."/>
            <person name="Lim S.W."/>
        </authorList>
    </citation>
    <scope>NUCLEOTIDE SEQUENCE [LARGE SCALE GENOMIC DNA]</scope>
    <source>
        <strain evidence="9 10">KCTC 52045</strain>
    </source>
</reference>
<dbReference type="PRINTS" id="PR00335">
    <property type="entry name" value="KUPTAKETRKA"/>
</dbReference>
<dbReference type="PROSITE" id="PS51201">
    <property type="entry name" value="RCK_N"/>
    <property type="match status" value="2"/>
</dbReference>
<dbReference type="InterPro" id="IPR036721">
    <property type="entry name" value="RCK_C_sf"/>
</dbReference>
<evidence type="ECO:0000313" key="9">
    <source>
        <dbReference type="EMBL" id="PEN10943.1"/>
    </source>
</evidence>
<feature type="domain" description="RCK C-terminal" evidence="8">
    <location>
        <begin position="368"/>
        <end position="449"/>
    </location>
</feature>
<dbReference type="RefSeq" id="WP_098079133.1">
    <property type="nucleotide sequence ID" value="NZ_PDEQ01000013.1"/>
</dbReference>
<dbReference type="OrthoDB" id="9775180at2"/>
<dbReference type="InterPro" id="IPR006036">
    <property type="entry name" value="K_uptake_TrkA"/>
</dbReference>
<dbReference type="NCBIfam" id="NF007031">
    <property type="entry name" value="PRK09496.1-2"/>
    <property type="match status" value="1"/>
</dbReference>
<evidence type="ECO:0000256" key="3">
    <source>
        <dbReference type="ARBA" id="ARBA00022538"/>
    </source>
</evidence>
<dbReference type="Gene3D" id="3.30.70.1450">
    <property type="entry name" value="Regulator of K+ conductance, C-terminal domain"/>
    <property type="match status" value="2"/>
</dbReference>
<dbReference type="PANTHER" id="PTHR43833">
    <property type="entry name" value="POTASSIUM CHANNEL PROTEIN 2-RELATED-RELATED"/>
    <property type="match status" value="1"/>
</dbReference>
<protein>
    <recommendedName>
        <fullName evidence="1">Trk system potassium uptake protein TrkA</fullName>
    </recommendedName>
</protein>
<name>A0A2A8CTD5_9BACT</name>
<feature type="domain" description="RCK N-terminal" evidence="7">
    <location>
        <begin position="230"/>
        <end position="348"/>
    </location>
</feature>
<dbReference type="InterPro" id="IPR006037">
    <property type="entry name" value="RCK_C"/>
</dbReference>
<dbReference type="InterPro" id="IPR050721">
    <property type="entry name" value="Trk_Ktr_HKT_K-transport"/>
</dbReference>
<dbReference type="AlphaFoldDB" id="A0A2A8CTD5"/>
<keyword evidence="2" id="KW-0813">Transport</keyword>